<feature type="non-terminal residue" evidence="1">
    <location>
        <position position="1"/>
    </location>
</feature>
<accession>A0A699T644</accession>
<reference evidence="1" key="1">
    <citation type="journal article" date="2019" name="Sci. Rep.">
        <title>Draft genome of Tanacetum cinerariifolium, the natural source of mosquito coil.</title>
        <authorList>
            <person name="Yamashiro T."/>
            <person name="Shiraishi A."/>
            <person name="Satake H."/>
            <person name="Nakayama K."/>
        </authorList>
    </citation>
    <scope>NUCLEOTIDE SEQUENCE</scope>
</reference>
<dbReference type="EMBL" id="BKCJ011221766">
    <property type="protein sequence ID" value="GFD05945.1"/>
    <property type="molecule type" value="Genomic_DNA"/>
</dbReference>
<evidence type="ECO:0000313" key="1">
    <source>
        <dbReference type="EMBL" id="GFD05945.1"/>
    </source>
</evidence>
<protein>
    <submittedName>
        <fullName evidence="1">Uncharacterized protein</fullName>
    </submittedName>
</protein>
<comment type="caution">
    <text evidence="1">The sequence shown here is derived from an EMBL/GenBank/DDBJ whole genome shotgun (WGS) entry which is preliminary data.</text>
</comment>
<gene>
    <name evidence="1" type="ORF">Tci_877914</name>
</gene>
<organism evidence="1">
    <name type="scientific">Tanacetum cinerariifolium</name>
    <name type="common">Dalmatian daisy</name>
    <name type="synonym">Chrysanthemum cinerariifolium</name>
    <dbReference type="NCBI Taxonomy" id="118510"/>
    <lineage>
        <taxon>Eukaryota</taxon>
        <taxon>Viridiplantae</taxon>
        <taxon>Streptophyta</taxon>
        <taxon>Embryophyta</taxon>
        <taxon>Tracheophyta</taxon>
        <taxon>Spermatophyta</taxon>
        <taxon>Magnoliopsida</taxon>
        <taxon>eudicotyledons</taxon>
        <taxon>Gunneridae</taxon>
        <taxon>Pentapetalae</taxon>
        <taxon>asterids</taxon>
        <taxon>campanulids</taxon>
        <taxon>Asterales</taxon>
        <taxon>Asteraceae</taxon>
        <taxon>Asteroideae</taxon>
        <taxon>Anthemideae</taxon>
        <taxon>Anthemidinae</taxon>
        <taxon>Tanacetum</taxon>
    </lineage>
</organism>
<dbReference type="AlphaFoldDB" id="A0A699T644"/>
<proteinExistence type="predicted"/>
<sequence length="59" mass="6652">EFHSLHADVALEYRRVCDMIHALALDFASLESQISAILAAIEVEIEHLLDGLSLCTYFF</sequence>
<name>A0A699T644_TANCI</name>